<feature type="transmembrane region" description="Helical" evidence="1">
    <location>
        <begin position="64"/>
        <end position="85"/>
    </location>
</feature>
<keyword evidence="1" id="KW-0472">Membrane</keyword>
<feature type="non-terminal residue" evidence="2">
    <location>
        <position position="122"/>
    </location>
</feature>
<keyword evidence="3" id="KW-1185">Reference proteome</keyword>
<keyword evidence="1" id="KW-1133">Transmembrane helix</keyword>
<feature type="transmembrane region" description="Helical" evidence="1">
    <location>
        <begin position="91"/>
        <end position="114"/>
    </location>
</feature>
<comment type="caution">
    <text evidence="2">The sequence shown here is derived from an EMBL/GenBank/DDBJ whole genome shotgun (WGS) entry which is preliminary data.</text>
</comment>
<reference evidence="2 3" key="1">
    <citation type="submission" date="2022-07" db="EMBL/GenBank/DDBJ databases">
        <title>Methylomonas rivi sp. nov., Methylomonas rosea sp. nov., Methylomonas aureus sp. nov. and Methylomonas subterranea sp. nov., four novel methanotrophs isolated from a freshwater creek and the deep terrestrial subsurface.</title>
        <authorList>
            <person name="Abin C."/>
            <person name="Sankaranarayanan K."/>
            <person name="Garner C."/>
            <person name="Sindelar R."/>
            <person name="Kotary K."/>
            <person name="Garner R."/>
            <person name="Barclay S."/>
            <person name="Lawson P."/>
            <person name="Krumholz L."/>
        </authorList>
    </citation>
    <scope>NUCLEOTIDE SEQUENCE [LARGE SCALE GENOMIC DNA]</scope>
    <source>
        <strain evidence="2 3">WSC-6</strain>
    </source>
</reference>
<name>A0ABT1UAQ5_9GAMM</name>
<keyword evidence="1" id="KW-0812">Transmembrane</keyword>
<gene>
    <name evidence="2" type="ORF">NP596_20990</name>
</gene>
<accession>A0ABT1UAQ5</accession>
<sequence>MTSVAFVSSRIALALLAAVPLLPLFAPWQLFPVTSFHLEWLAVAAGLLACLCAWPLLHSASRLAVPVIVWLPLALAGFILLQTLLLPHLVVQHAGLAIGYLLWAALLMVLAGLLQHSMGRRR</sequence>
<evidence type="ECO:0000256" key="1">
    <source>
        <dbReference type="SAM" id="Phobius"/>
    </source>
</evidence>
<dbReference type="Proteomes" id="UP001524586">
    <property type="component" value="Unassembled WGS sequence"/>
</dbReference>
<dbReference type="EMBL" id="JANIBK010000271">
    <property type="protein sequence ID" value="MCQ8130944.1"/>
    <property type="molecule type" value="Genomic_DNA"/>
</dbReference>
<feature type="transmembrane region" description="Helical" evidence="1">
    <location>
        <begin position="37"/>
        <end position="57"/>
    </location>
</feature>
<protein>
    <submittedName>
        <fullName evidence="2">Uncharacterized protein</fullName>
    </submittedName>
</protein>
<dbReference type="RefSeq" id="WP_256617335.1">
    <property type="nucleotide sequence ID" value="NZ_JANIBK010000271.1"/>
</dbReference>
<evidence type="ECO:0000313" key="2">
    <source>
        <dbReference type="EMBL" id="MCQ8130944.1"/>
    </source>
</evidence>
<organism evidence="2 3">
    <name type="scientific">Methylomonas rivi</name>
    <dbReference type="NCBI Taxonomy" id="2952226"/>
    <lineage>
        <taxon>Bacteria</taxon>
        <taxon>Pseudomonadati</taxon>
        <taxon>Pseudomonadota</taxon>
        <taxon>Gammaproteobacteria</taxon>
        <taxon>Methylococcales</taxon>
        <taxon>Methylococcaceae</taxon>
        <taxon>Methylomonas</taxon>
    </lineage>
</organism>
<evidence type="ECO:0000313" key="3">
    <source>
        <dbReference type="Proteomes" id="UP001524586"/>
    </source>
</evidence>
<proteinExistence type="predicted"/>